<protein>
    <submittedName>
        <fullName evidence="7">TonB-dependent receptor</fullName>
    </submittedName>
</protein>
<dbReference type="InterPro" id="IPR006860">
    <property type="entry name" value="FecR"/>
</dbReference>
<evidence type="ECO:0000256" key="4">
    <source>
        <dbReference type="PROSITE-ProRule" id="PRU00339"/>
    </source>
</evidence>
<evidence type="ECO:0000256" key="1">
    <source>
        <dbReference type="ARBA" id="ARBA00004442"/>
    </source>
</evidence>
<keyword evidence="3" id="KW-0998">Cell outer membrane</keyword>
<dbReference type="Pfam" id="PF13432">
    <property type="entry name" value="TPR_16"/>
    <property type="match status" value="1"/>
</dbReference>
<evidence type="ECO:0000256" key="2">
    <source>
        <dbReference type="ARBA" id="ARBA00023136"/>
    </source>
</evidence>
<organism evidence="7 8">
    <name type="scientific">Methylovulum psychrotolerans</name>
    <dbReference type="NCBI Taxonomy" id="1704499"/>
    <lineage>
        <taxon>Bacteria</taxon>
        <taxon>Pseudomonadati</taxon>
        <taxon>Pseudomonadota</taxon>
        <taxon>Gammaproteobacteria</taxon>
        <taxon>Methylococcales</taxon>
        <taxon>Methylococcaceae</taxon>
        <taxon>Methylovulum</taxon>
    </lineage>
</organism>
<evidence type="ECO:0000313" key="7">
    <source>
        <dbReference type="EMBL" id="ASF44667.1"/>
    </source>
</evidence>
<dbReference type="PROSITE" id="PS50005">
    <property type="entry name" value="TPR"/>
    <property type="match status" value="1"/>
</dbReference>
<dbReference type="Gene3D" id="1.25.40.10">
    <property type="entry name" value="Tetratricopeptide repeat domain"/>
    <property type="match status" value="1"/>
</dbReference>
<dbReference type="EMBL" id="CP022129">
    <property type="protein sequence ID" value="ASF44667.1"/>
    <property type="molecule type" value="Genomic_DNA"/>
</dbReference>
<dbReference type="Pfam" id="PF04773">
    <property type="entry name" value="FecR"/>
    <property type="match status" value="1"/>
</dbReference>
<dbReference type="KEGG" id="mpsy:CEK71_00525"/>
<comment type="subcellular location">
    <subcellularLocation>
        <location evidence="1">Cell outer membrane</location>
    </subcellularLocation>
</comment>
<dbReference type="PANTHER" id="PTHR38731">
    <property type="entry name" value="LIPL45-RELATED LIPOPROTEIN-RELATED"/>
    <property type="match status" value="1"/>
</dbReference>
<dbReference type="AlphaFoldDB" id="A0A1Z4BTN7"/>
<reference evidence="7 8" key="1">
    <citation type="submission" date="2017-06" db="EMBL/GenBank/DDBJ databases">
        <title>Genome Sequencing of the methanotroph Methylovulum psychrotolerants str. HV10-M2 isolated from a high-altitude environment.</title>
        <authorList>
            <person name="Mateos-Rivera A."/>
        </authorList>
    </citation>
    <scope>NUCLEOTIDE SEQUENCE [LARGE SCALE GENOMIC DNA]</scope>
    <source>
        <strain evidence="7 8">HV10_M2</strain>
    </source>
</reference>
<dbReference type="Gene3D" id="2.40.170.20">
    <property type="entry name" value="TonB-dependent receptor, beta-barrel domain"/>
    <property type="match status" value="1"/>
</dbReference>
<dbReference type="Gene3D" id="2.60.120.1440">
    <property type="match status" value="1"/>
</dbReference>
<dbReference type="Pfam" id="PF00593">
    <property type="entry name" value="TonB_dep_Rec_b-barrel"/>
    <property type="match status" value="1"/>
</dbReference>
<evidence type="ECO:0000259" key="5">
    <source>
        <dbReference type="Pfam" id="PF00593"/>
    </source>
</evidence>
<name>A0A1Z4BTN7_9GAMM</name>
<keyword evidence="4" id="KW-0802">TPR repeat</keyword>
<dbReference type="SMART" id="SM00028">
    <property type="entry name" value="TPR"/>
    <property type="match status" value="8"/>
</dbReference>
<dbReference type="Proteomes" id="UP000197019">
    <property type="component" value="Chromosome"/>
</dbReference>
<keyword evidence="2" id="KW-0472">Membrane</keyword>
<sequence>MGSDMLQLASKKVQLILFRGKQTPHLFQSAIITITMRQKVRYSYIVIALLVPLSTQAALNCGQSVAQIVSAQGKVESQQPDSNTWLNIEAHNELCPGDKIRTGKHSRATLQMRNESVITLEQATTLIFPPPFDDTPKWLAYLREGTAFFRSRQPQNLEVQTPFVNAVHEGTEFLVSVNSGQTAVTVFDGQVRAYNAMGSAQIKPGFIGVTPQGKKPYLQALLIKPEDAVQWALYYPPLLDYKKFLAPNTSPSQQQTVKSQLLENFDTAIPSNQQDNGFLATKASLLLSVGRADEAQQLIGQILERDPKNSEAFALQAIIAVSKNRQDEALALAQKAVGNNVKSSAALLALSYAYQVLFKLPEALQAAQAALQQEPTSALVLARISELQLSLGERDQGLAAAQQARNADPALARTQTVLGFAYLAQVNTQFAQEAFQQAISIDSSDPLAWLGWALTDIRTGKLESGKQKLETAANLDPNNAVIRSYLGKAHFELRNPDYAETEFKLAKANDSKDPTPWFYDAILKQSTNRPVAALHDMQQAMDLNDNRAVYRSRFLLDQDAAVRGTGLGRIYNDLGFNDVANRQAIKSLALDPGNYSAQRLLSDSSSNQPRQEVTRASALLQSQLLQSVNLNPVQPRLAYTDLNIPKSVGPAEVGFNEYNKVFERDNYRITNTTSYGSNNLIGNEAVLSGIANKLSYSFGQLHYENDGYRANNDIKHDLYNAFLQYEFSPKFNVQAEYRRRDTEHGDLQQKGDMSDFNADYRRKLGQDTYRLGATFAPTQHSKWLTSFIYANRNEFLNSFSYLSSSAKNSGYQLESAYLLEYERFNLTVGSSRYSYDIQNQWNSSNPFLCSILGCQLTNTNDTQNSGYVYSNIKLLDNLTATGGVSYDSYNDSQANNLTIERANPKFGLLWQFNKELLFRLAVFDTLKSPIIVNQQLQPMQIAGFNQFFDDGNGTQATQYAIGMDYHPNQNWYTGIELYTRDIRFPYLQGSMFLFEPRTENLYRFYVNWIIHEHWLMNSGFRYEDFHATGVSTPKAVATAYLPTSLRFFHEIGVFAELRGTYINQQVDTLSGGDPSFSTDFYLVDAAIGYRLPKQYGIFSLEADNLLDNRFKFRDRAFQTNEIRTSDITPAQTFMARFTFNF</sequence>
<dbReference type="SUPFAM" id="SSF56935">
    <property type="entry name" value="Porins"/>
    <property type="match status" value="1"/>
</dbReference>
<dbReference type="SUPFAM" id="SSF81901">
    <property type="entry name" value="HCP-like"/>
    <property type="match status" value="1"/>
</dbReference>
<dbReference type="GO" id="GO:0009279">
    <property type="term" value="C:cell outer membrane"/>
    <property type="evidence" value="ECO:0007669"/>
    <property type="project" value="UniProtKB-SubCell"/>
</dbReference>
<proteinExistence type="predicted"/>
<dbReference type="SUPFAM" id="SSF48452">
    <property type="entry name" value="TPR-like"/>
    <property type="match status" value="1"/>
</dbReference>
<evidence type="ECO:0000256" key="3">
    <source>
        <dbReference type="ARBA" id="ARBA00023237"/>
    </source>
</evidence>
<keyword evidence="8" id="KW-1185">Reference proteome</keyword>
<evidence type="ECO:0000313" key="8">
    <source>
        <dbReference type="Proteomes" id="UP000197019"/>
    </source>
</evidence>
<dbReference type="InterPro" id="IPR011990">
    <property type="entry name" value="TPR-like_helical_dom_sf"/>
</dbReference>
<evidence type="ECO:0000259" key="6">
    <source>
        <dbReference type="Pfam" id="PF04773"/>
    </source>
</evidence>
<dbReference type="InterPro" id="IPR019734">
    <property type="entry name" value="TPR_rpt"/>
</dbReference>
<dbReference type="InterPro" id="IPR036942">
    <property type="entry name" value="Beta-barrel_TonB_sf"/>
</dbReference>
<dbReference type="InterPro" id="IPR000531">
    <property type="entry name" value="Beta-barrel_TonB"/>
</dbReference>
<feature type="repeat" description="TPR" evidence="4">
    <location>
        <begin position="412"/>
        <end position="445"/>
    </location>
</feature>
<keyword evidence="7" id="KW-0675">Receptor</keyword>
<feature type="domain" description="FecR protein" evidence="6">
    <location>
        <begin position="98"/>
        <end position="192"/>
    </location>
</feature>
<accession>A0A1Z4BTN7</accession>
<feature type="domain" description="TonB-dependent receptor-like beta-barrel" evidence="5">
    <location>
        <begin position="702"/>
        <end position="982"/>
    </location>
</feature>
<gene>
    <name evidence="7" type="ORF">CEK71_00525</name>
</gene>